<protein>
    <recommendedName>
        <fullName evidence="3">DUF2268 domain-containing protein</fullName>
    </recommendedName>
</protein>
<reference evidence="1 2" key="1">
    <citation type="submission" date="2019-06" db="EMBL/GenBank/DDBJ databases">
        <title>Spirosoma utsteinense sp. nov. isolated from Antarctic ice-free soils.</title>
        <authorList>
            <person name="Tahon G."/>
        </authorList>
    </citation>
    <scope>NUCLEOTIDE SEQUENCE [LARGE SCALE GENOMIC DNA]</scope>
    <source>
        <strain evidence="1 2">LMG 31447</strain>
    </source>
</reference>
<gene>
    <name evidence="1" type="ORF">FH603_5378</name>
</gene>
<dbReference type="InterPro" id="IPR019853">
    <property type="entry name" value="GldB-like"/>
</dbReference>
<sequence>MKSLLYFAVILIYSVGISHKADGQVKLHTEDLPHFYEAFDSVMTTKDTLKQADFVQKLYVDKASVGLKEFMELRGGSTQTWRKFIEDNKSSLIEKRPWILSVLSQETEIRNRIALFKKYYPDFRDGDIYFCVGIGNSGGTIRDRTVYIGTEVAAGSTPNWAVYLVLHEFAHTQQWVQRNINSLNQNEKLGQEYERTHQNLLGKCLEEGMADFVAELVLGQQLSVVNPDGYIAFGLKHEQTIWIQYQKEMNQKFDYDKGWLYAEKTIDDKRMKDLGYFVGYQICKSFYNKVKDKKQALNYMLGLNLTDENSKNFLLLSRYKVQRKHGQ</sequence>
<evidence type="ECO:0000313" key="1">
    <source>
        <dbReference type="EMBL" id="MBC3794846.1"/>
    </source>
</evidence>
<evidence type="ECO:0008006" key="3">
    <source>
        <dbReference type="Google" id="ProtNLM"/>
    </source>
</evidence>
<dbReference type="RefSeq" id="WP_186741758.1">
    <property type="nucleotide sequence ID" value="NZ_VFIA01000062.1"/>
</dbReference>
<accession>A0ABR6WFP9</accession>
<dbReference type="EMBL" id="VFIA01000062">
    <property type="protein sequence ID" value="MBC3794846.1"/>
    <property type="molecule type" value="Genomic_DNA"/>
</dbReference>
<proteinExistence type="predicted"/>
<dbReference type="Proteomes" id="UP000700732">
    <property type="component" value="Unassembled WGS sequence"/>
</dbReference>
<comment type="caution">
    <text evidence="1">The sequence shown here is derived from an EMBL/GenBank/DDBJ whole genome shotgun (WGS) entry which is preliminary data.</text>
</comment>
<evidence type="ECO:0000313" key="2">
    <source>
        <dbReference type="Proteomes" id="UP000700732"/>
    </source>
</evidence>
<organism evidence="1 2">
    <name type="scientific">Spirosoma utsteinense</name>
    <dbReference type="NCBI Taxonomy" id="2585773"/>
    <lineage>
        <taxon>Bacteria</taxon>
        <taxon>Pseudomonadati</taxon>
        <taxon>Bacteroidota</taxon>
        <taxon>Cytophagia</taxon>
        <taxon>Cytophagales</taxon>
        <taxon>Cytophagaceae</taxon>
        <taxon>Spirosoma</taxon>
    </lineage>
</organism>
<name>A0ABR6WFP9_9BACT</name>
<keyword evidence="2" id="KW-1185">Reference proteome</keyword>
<dbReference type="Pfam" id="PF25594">
    <property type="entry name" value="GldB_lipo"/>
    <property type="match status" value="1"/>
</dbReference>